<organism evidence="1 2">
    <name type="scientific">Roseovarius azorensis</name>
    <dbReference type="NCBI Taxonomy" id="1287727"/>
    <lineage>
        <taxon>Bacteria</taxon>
        <taxon>Pseudomonadati</taxon>
        <taxon>Pseudomonadota</taxon>
        <taxon>Alphaproteobacteria</taxon>
        <taxon>Rhodobacterales</taxon>
        <taxon>Roseobacteraceae</taxon>
        <taxon>Roseovarius</taxon>
    </lineage>
</organism>
<proteinExistence type="predicted"/>
<keyword evidence="2" id="KW-1185">Reference proteome</keyword>
<evidence type="ECO:0008006" key="3">
    <source>
        <dbReference type="Google" id="ProtNLM"/>
    </source>
</evidence>
<dbReference type="EMBL" id="FOAG01000018">
    <property type="protein sequence ID" value="SEM27590.1"/>
    <property type="molecule type" value="Genomic_DNA"/>
</dbReference>
<evidence type="ECO:0000313" key="1">
    <source>
        <dbReference type="EMBL" id="SEM27590.1"/>
    </source>
</evidence>
<reference evidence="1 2" key="1">
    <citation type="submission" date="2016-10" db="EMBL/GenBank/DDBJ databases">
        <authorList>
            <person name="de Groot N.N."/>
        </authorList>
    </citation>
    <scope>NUCLEOTIDE SEQUENCE [LARGE SCALE GENOMIC DNA]</scope>
    <source>
        <strain evidence="1 2">DSM 100674</strain>
    </source>
</reference>
<evidence type="ECO:0000313" key="2">
    <source>
        <dbReference type="Proteomes" id="UP000199582"/>
    </source>
</evidence>
<accession>A0A1H7X154</accession>
<dbReference type="OrthoDB" id="330335at2"/>
<dbReference type="RefSeq" id="WP_093039185.1">
    <property type="nucleotide sequence ID" value="NZ_FOAG01000018.1"/>
</dbReference>
<dbReference type="Proteomes" id="UP000199582">
    <property type="component" value="Unassembled WGS sequence"/>
</dbReference>
<sequence length="342" mass="38748">MTKPRKRAPDWIQDGEKFALIGLDVRCTPDVSQFVASNRLTVLPDADFELPEHWREWLGTIRVEDVSRCSLFLLAKDTSASLSVLDAENHHLCGAVNDLLMGLMLTNKFATSDSPFMATGSCIYGEVDVRQFARINPPMRSIVGSDDEISLAQLQRAAQLAQALDAIRKAPRTSNWRLLRCLSIYQETRCEGNTLDRIHQFTRCIEGLIVPEPGSTKKQFKSRTEQFVGPSHHDLMGKIYDIRSAVEHMQEHQYLEKFDRATRIRLAEYEAVSEWVARSCLERILLNPVLTAHFGAVDSSKAFWERGPDERKQIWGAQFDPKAPLANFIFDNVRDAALGAEE</sequence>
<gene>
    <name evidence="1" type="ORF">SAMN05443999_11817</name>
</gene>
<dbReference type="AlphaFoldDB" id="A0A1H7X154"/>
<name>A0A1H7X154_9RHOB</name>
<protein>
    <recommendedName>
        <fullName evidence="3">Apea-like HEPN domain-containing protein</fullName>
    </recommendedName>
</protein>